<dbReference type="RefSeq" id="WP_082425968.1">
    <property type="nucleotide sequence ID" value="NZ_CABIXW010000001.1"/>
</dbReference>
<dbReference type="Proteomes" id="UP000095780">
    <property type="component" value="Unassembled WGS sequence"/>
</dbReference>
<evidence type="ECO:0000313" key="3">
    <source>
        <dbReference type="Proteomes" id="UP000095780"/>
    </source>
</evidence>
<reference evidence="2 3" key="1">
    <citation type="submission" date="2015-09" db="EMBL/GenBank/DDBJ databases">
        <authorList>
            <consortium name="Pathogen Informatics"/>
        </authorList>
    </citation>
    <scope>NUCLEOTIDE SEQUENCE [LARGE SCALE GENOMIC DNA]</scope>
    <source>
        <strain evidence="2 3">2789STDY5834878</strain>
    </source>
</reference>
<dbReference type="EMBL" id="CZBV01000001">
    <property type="protein sequence ID" value="CUQ80315.1"/>
    <property type="molecule type" value="Genomic_DNA"/>
</dbReference>
<keyword evidence="2" id="KW-0808">Transferase</keyword>
<dbReference type="CDD" id="cd01651">
    <property type="entry name" value="RT_G2_intron"/>
    <property type="match status" value="1"/>
</dbReference>
<evidence type="ECO:0000313" key="2">
    <source>
        <dbReference type="EMBL" id="CUQ80315.1"/>
    </source>
</evidence>
<dbReference type="PROSITE" id="PS50878">
    <property type="entry name" value="RT_POL"/>
    <property type="match status" value="1"/>
</dbReference>
<keyword evidence="2" id="KW-0695">RNA-directed DNA polymerase</keyword>
<dbReference type="PANTHER" id="PTHR34047">
    <property type="entry name" value="NUCLEAR INTRON MATURASE 1, MITOCHONDRIAL-RELATED"/>
    <property type="match status" value="1"/>
</dbReference>
<proteinExistence type="predicted"/>
<evidence type="ECO:0000259" key="1">
    <source>
        <dbReference type="PROSITE" id="PS50878"/>
    </source>
</evidence>
<dbReference type="GO" id="GO:0003964">
    <property type="term" value="F:RNA-directed DNA polymerase activity"/>
    <property type="evidence" value="ECO:0007669"/>
    <property type="project" value="UniProtKB-KW"/>
</dbReference>
<feature type="domain" description="Reverse transcriptase" evidence="1">
    <location>
        <begin position="1"/>
        <end position="291"/>
    </location>
</feature>
<dbReference type="PANTHER" id="PTHR34047:SF8">
    <property type="entry name" value="PROTEIN YKFC"/>
    <property type="match status" value="1"/>
</dbReference>
<protein>
    <submittedName>
        <fullName evidence="2">Retron-type reverse transcriptase</fullName>
    </submittedName>
</protein>
<dbReference type="InterPro" id="IPR043502">
    <property type="entry name" value="DNA/RNA_pol_sf"/>
</dbReference>
<dbReference type="InterPro" id="IPR051083">
    <property type="entry name" value="GrpII_Intron_Splice-Mob/Def"/>
</dbReference>
<sequence length="404" mass="47639">MHKIKNIFPMIYDFENLFNAYKAGIKCKRYRPDVMAYTDKLEENLIELQNEFIWQTYTVGRYNIFYVYEPKKRMIMSLTFKDRVAQHAIYSQLNPYFEKQFISDSYACRVGRGTHKAVNRLHDWLKQTDRKPQRFYYLKLDIAKYFYRIDHEVLMDILRKKIADEDLLHVLSVIINCEDTNFGLPLGADIGDVAFDELLGEVGLPIGNLTSQMFANLYLNELDQFCKHKLHLHYYIRYMDDIIILHPDKKYLEKIKNKIADFLGNKLHLQLNKKTCIRPTSMGIEFVGFRIWSTHVKLRKKTAKKLKRRLKYMFAAYHAGEIDKDTLDRSVASYRGILQHFNSYGMRQSLNELYLQEMGKPYPEPEKKPASKCGLFCGYYGSADDYIKQPEEKEVTDSGSNTDA</sequence>
<dbReference type="Pfam" id="PF00078">
    <property type="entry name" value="RVT_1"/>
    <property type="match status" value="1"/>
</dbReference>
<dbReference type="InterPro" id="IPR000477">
    <property type="entry name" value="RT_dom"/>
</dbReference>
<dbReference type="SUPFAM" id="SSF56672">
    <property type="entry name" value="DNA/RNA polymerases"/>
    <property type="match status" value="1"/>
</dbReference>
<dbReference type="AlphaFoldDB" id="A0A174YYT8"/>
<gene>
    <name evidence="2" type="ORF">ERS852492_00447</name>
</gene>
<accession>A0A174YYT8</accession>
<keyword evidence="2" id="KW-0548">Nucleotidyltransferase</keyword>
<name>A0A174YYT8_9FIRM</name>
<organism evidence="2 3">
    <name type="scientific">Lachnospira eligens</name>
    <dbReference type="NCBI Taxonomy" id="39485"/>
    <lineage>
        <taxon>Bacteria</taxon>
        <taxon>Bacillati</taxon>
        <taxon>Bacillota</taxon>
        <taxon>Clostridia</taxon>
        <taxon>Lachnospirales</taxon>
        <taxon>Lachnospiraceae</taxon>
        <taxon>Lachnospira</taxon>
    </lineage>
</organism>